<evidence type="ECO:0000313" key="3">
    <source>
        <dbReference type="EnsemblPlants" id="ORUFI07G20890.1"/>
    </source>
</evidence>
<dbReference type="InterPro" id="IPR005174">
    <property type="entry name" value="KIB1-4_b-propeller"/>
</dbReference>
<reference evidence="4" key="1">
    <citation type="submission" date="2013-06" db="EMBL/GenBank/DDBJ databases">
        <authorList>
            <person name="Zhao Q."/>
        </authorList>
    </citation>
    <scope>NUCLEOTIDE SEQUENCE</scope>
    <source>
        <strain evidence="4">cv. W1943</strain>
    </source>
</reference>
<dbReference type="Pfam" id="PF03478">
    <property type="entry name" value="Beta-prop_KIB1-4"/>
    <property type="match status" value="1"/>
</dbReference>
<dbReference type="Gramene" id="ORUFI07G20890.1">
    <property type="protein sequence ID" value="ORUFI07G20890.1"/>
    <property type="gene ID" value="ORUFI07G20890"/>
</dbReference>
<accession>A0A0E0QAD8</accession>
<dbReference type="Proteomes" id="UP000008022">
    <property type="component" value="Unassembled WGS sequence"/>
</dbReference>
<dbReference type="PANTHER" id="PTHR33165:SF63">
    <property type="entry name" value="OS03G0792300 PROTEIN"/>
    <property type="match status" value="1"/>
</dbReference>
<evidence type="ECO:0000313" key="4">
    <source>
        <dbReference type="Proteomes" id="UP000008022"/>
    </source>
</evidence>
<dbReference type="PANTHER" id="PTHR33165">
    <property type="entry name" value="F-BOX DOMAIN CONTAINING PROTEIN-LIKE-RELATED"/>
    <property type="match status" value="1"/>
</dbReference>
<sequence>MTSPRAHGPLDSRFHPRQWLAVPDRRRFLNVSSGRCIQADLPELRGHRVFGPTAEGLLVLLEEATFAVRLLNPLTRQLTDLPPATTVLDPTSLMISPVHYLLHVLTVHGAGLADGSATVVVYFENARKLTAAKPGDERWTVVEPDASFASVSSFAGRFYCATRHAIRPVIAEVSHSHGGGRRSSKYSVHRVYFDSKRTVSMVVTRFRRQALFIGAYRAISVNPEAFPGISPDTVYPGFDCDDKPSSRQVGGGLDGSNVAFPHTADDCLSLCISQPPRRSHAGGSGRNPSRPCRHLPHPL</sequence>
<protein>
    <recommendedName>
        <fullName evidence="2">KIB1-4 beta-propeller domain-containing protein</fullName>
    </recommendedName>
</protein>
<dbReference type="HOGENOM" id="CLU_040241_0_0_1"/>
<evidence type="ECO:0000256" key="1">
    <source>
        <dbReference type="SAM" id="MobiDB-lite"/>
    </source>
</evidence>
<reference evidence="3" key="2">
    <citation type="submission" date="2015-06" db="UniProtKB">
        <authorList>
            <consortium name="EnsemblPlants"/>
        </authorList>
    </citation>
    <scope>IDENTIFICATION</scope>
</reference>
<dbReference type="AlphaFoldDB" id="A0A0E0QAD8"/>
<organism evidence="3 4">
    <name type="scientific">Oryza rufipogon</name>
    <name type="common">Brownbeard rice</name>
    <name type="synonym">Asian wild rice</name>
    <dbReference type="NCBI Taxonomy" id="4529"/>
    <lineage>
        <taxon>Eukaryota</taxon>
        <taxon>Viridiplantae</taxon>
        <taxon>Streptophyta</taxon>
        <taxon>Embryophyta</taxon>
        <taxon>Tracheophyta</taxon>
        <taxon>Spermatophyta</taxon>
        <taxon>Magnoliopsida</taxon>
        <taxon>Liliopsida</taxon>
        <taxon>Poales</taxon>
        <taxon>Poaceae</taxon>
        <taxon>BOP clade</taxon>
        <taxon>Oryzoideae</taxon>
        <taxon>Oryzeae</taxon>
        <taxon>Oryzinae</taxon>
        <taxon>Oryza</taxon>
    </lineage>
</organism>
<dbReference type="EnsemblPlants" id="ORUFI07G20890.1">
    <property type="protein sequence ID" value="ORUFI07G20890.1"/>
    <property type="gene ID" value="ORUFI07G20890"/>
</dbReference>
<proteinExistence type="predicted"/>
<dbReference type="eggNOG" id="ENOG502S74R">
    <property type="taxonomic scope" value="Eukaryota"/>
</dbReference>
<feature type="domain" description="KIB1-4 beta-propeller" evidence="2">
    <location>
        <begin position="28"/>
        <end position="165"/>
    </location>
</feature>
<evidence type="ECO:0000259" key="2">
    <source>
        <dbReference type="Pfam" id="PF03478"/>
    </source>
</evidence>
<dbReference type="STRING" id="4529.A0A0E0QAD8"/>
<keyword evidence="4" id="KW-1185">Reference proteome</keyword>
<name>A0A0E0QAD8_ORYRU</name>
<feature type="region of interest" description="Disordered" evidence="1">
    <location>
        <begin position="277"/>
        <end position="299"/>
    </location>
</feature>